<evidence type="ECO:0000256" key="1">
    <source>
        <dbReference type="ARBA" id="ARBA00004889"/>
    </source>
</evidence>
<dbReference type="InterPro" id="IPR004467">
    <property type="entry name" value="Or_phspho_trans_dom"/>
</dbReference>
<evidence type="ECO:0000256" key="7">
    <source>
        <dbReference type="HAMAP-Rule" id="MF_01208"/>
    </source>
</evidence>
<comment type="similarity">
    <text evidence="7">Belongs to the purine/pyrimidine phosphoribosyltransferase family. PyrE subfamily.</text>
</comment>
<evidence type="ECO:0000256" key="5">
    <source>
        <dbReference type="ARBA" id="ARBA00022842"/>
    </source>
</evidence>
<dbReference type="PANTHER" id="PTHR19278">
    <property type="entry name" value="OROTATE PHOSPHORIBOSYLTRANSFERASE"/>
    <property type="match status" value="1"/>
</dbReference>
<dbReference type="Gene3D" id="3.40.50.2020">
    <property type="match status" value="1"/>
</dbReference>
<comment type="caution">
    <text evidence="8">The sequence shown here is derived from an EMBL/GenBank/DDBJ whole genome shotgun (WGS) entry which is preliminary data.</text>
</comment>
<keyword evidence="6 7" id="KW-0665">Pyrimidine biosynthesis</keyword>
<comment type="caution">
    <text evidence="7">Lacks conserved residue(s) required for the propagation of feature annotation.</text>
</comment>
<evidence type="ECO:0000313" key="8">
    <source>
        <dbReference type="EMBL" id="MBT9315153.1"/>
    </source>
</evidence>
<dbReference type="RefSeq" id="WP_215608216.1">
    <property type="nucleotide sequence ID" value="NZ_JADOES010000009.1"/>
</dbReference>
<name>A0A947DEK3_9CYAN</name>
<feature type="binding site" evidence="7">
    <location>
        <position position="136"/>
    </location>
    <ligand>
        <name>orotate</name>
        <dbReference type="ChEBI" id="CHEBI:30839"/>
    </ligand>
</feature>
<keyword evidence="3 7" id="KW-0328">Glycosyltransferase</keyword>
<dbReference type="FunFam" id="3.40.50.2020:FF:000029">
    <property type="entry name" value="Orotate phosphoribosyltransferase"/>
    <property type="match status" value="1"/>
</dbReference>
<proteinExistence type="inferred from homology"/>
<dbReference type="HAMAP" id="MF_01208">
    <property type="entry name" value="PyrE"/>
    <property type="match status" value="1"/>
</dbReference>
<evidence type="ECO:0000313" key="9">
    <source>
        <dbReference type="Proteomes" id="UP000717364"/>
    </source>
</evidence>
<feature type="binding site" evidence="7">
    <location>
        <position position="111"/>
    </location>
    <ligand>
        <name>5-phospho-alpha-D-ribose 1-diphosphate</name>
        <dbReference type="ChEBI" id="CHEBI:58017"/>
        <note>ligand shared between dimeric partners</note>
    </ligand>
</feature>
<feature type="binding site" evidence="7">
    <location>
        <position position="105"/>
    </location>
    <ligand>
        <name>5-phospho-alpha-D-ribose 1-diphosphate</name>
        <dbReference type="ChEBI" id="CHEBI:58017"/>
        <note>ligand shared between dimeric partners</note>
    </ligand>
</feature>
<dbReference type="InterPro" id="IPR000836">
    <property type="entry name" value="PRTase_dom"/>
</dbReference>
<dbReference type="AlphaFoldDB" id="A0A947DEK3"/>
<feature type="binding site" evidence="7">
    <location>
        <position position="164"/>
    </location>
    <ligand>
        <name>orotate</name>
        <dbReference type="ChEBI" id="CHEBI:30839"/>
    </ligand>
</feature>
<dbReference type="GO" id="GO:0000287">
    <property type="term" value="F:magnesium ion binding"/>
    <property type="evidence" value="ECO:0007669"/>
    <property type="project" value="UniProtKB-UniRule"/>
</dbReference>
<feature type="binding site" description="in other chain" evidence="7">
    <location>
        <position position="106"/>
    </location>
    <ligand>
        <name>5-phospho-alpha-D-ribose 1-diphosphate</name>
        <dbReference type="ChEBI" id="CHEBI:58017"/>
        <note>ligand shared between dimeric partners</note>
    </ligand>
</feature>
<protein>
    <recommendedName>
        <fullName evidence="2 7">Orotate phosphoribosyltransferase</fullName>
        <shortName evidence="7">OPRT</shortName>
        <shortName evidence="7">OPRTase</shortName>
        <ecNumber evidence="2 7">2.4.2.10</ecNumber>
    </recommendedName>
</protein>
<comment type="cofactor">
    <cofactor evidence="7">
        <name>Mg(2+)</name>
        <dbReference type="ChEBI" id="CHEBI:18420"/>
    </cofactor>
</comment>
<feature type="binding site" evidence="7">
    <location>
        <position position="109"/>
    </location>
    <ligand>
        <name>5-phospho-alpha-D-ribose 1-diphosphate</name>
        <dbReference type="ChEBI" id="CHEBI:58017"/>
        <note>ligand shared between dimeric partners</note>
    </ligand>
</feature>
<comment type="subunit">
    <text evidence="7">Homodimer.</text>
</comment>
<evidence type="ECO:0000256" key="6">
    <source>
        <dbReference type="ARBA" id="ARBA00022975"/>
    </source>
</evidence>
<evidence type="ECO:0000256" key="2">
    <source>
        <dbReference type="ARBA" id="ARBA00011971"/>
    </source>
</evidence>
<accession>A0A947DEK3</accession>
<dbReference type="GO" id="GO:0004588">
    <property type="term" value="F:orotate phosphoribosyltransferase activity"/>
    <property type="evidence" value="ECO:0007669"/>
    <property type="project" value="UniProtKB-UniRule"/>
</dbReference>
<feature type="binding site" description="in other chain" evidence="7">
    <location>
        <begin position="132"/>
        <end position="140"/>
    </location>
    <ligand>
        <name>5-phospho-alpha-D-ribose 1-diphosphate</name>
        <dbReference type="ChEBI" id="CHEBI:58017"/>
        <note>ligand shared between dimeric partners</note>
    </ligand>
</feature>
<dbReference type="Proteomes" id="UP000717364">
    <property type="component" value="Unassembled WGS sequence"/>
</dbReference>
<keyword evidence="4 7" id="KW-0808">Transferase</keyword>
<dbReference type="EMBL" id="JADOES010000009">
    <property type="protein sequence ID" value="MBT9315153.1"/>
    <property type="molecule type" value="Genomic_DNA"/>
</dbReference>
<dbReference type="CDD" id="cd06223">
    <property type="entry name" value="PRTases_typeI"/>
    <property type="match status" value="1"/>
</dbReference>
<organism evidence="8 9">
    <name type="scientific">Leptothoe spongobia TAU-MAC 1115</name>
    <dbReference type="NCBI Taxonomy" id="1967444"/>
    <lineage>
        <taxon>Bacteria</taxon>
        <taxon>Bacillati</taxon>
        <taxon>Cyanobacteriota</taxon>
        <taxon>Cyanophyceae</taxon>
        <taxon>Nodosilineales</taxon>
        <taxon>Cymatolegaceae</taxon>
        <taxon>Leptothoe</taxon>
        <taxon>Leptothoe spongobia</taxon>
    </lineage>
</organism>
<sequence length="209" mass="22687">MTLIDNPSIAISTVKQQLLDLICTDAYKEGDFVLSSGQQSNYYINSKLVTLHPQGSQMVGRVMLTYLDDSVIGVGGLTLGADPIVTAISVVAAYEGRSITPLIVRKKAKGHGTQAFIEGPVLPEQSNVVILEDVVTTGQSAMKAIVRLREAGYAVNQVISLVDRQQGGAEYYAQANIDFKAVYTISDIQTRWQELQTADPAITVKIRKK</sequence>
<dbReference type="NCBIfam" id="TIGR00336">
    <property type="entry name" value="pyrE"/>
    <property type="match status" value="1"/>
</dbReference>
<evidence type="ECO:0000256" key="3">
    <source>
        <dbReference type="ARBA" id="ARBA00022676"/>
    </source>
</evidence>
<dbReference type="GO" id="GO:0044205">
    <property type="term" value="P:'de novo' UMP biosynthetic process"/>
    <property type="evidence" value="ECO:0007669"/>
    <property type="project" value="UniProtKB-UniRule"/>
</dbReference>
<dbReference type="InterPro" id="IPR023031">
    <property type="entry name" value="OPRT"/>
</dbReference>
<dbReference type="EC" id="2.4.2.10" evidence="2 7"/>
<dbReference type="PANTHER" id="PTHR19278:SF9">
    <property type="entry name" value="URIDINE 5'-MONOPHOSPHATE SYNTHASE"/>
    <property type="match status" value="1"/>
</dbReference>
<gene>
    <name evidence="7" type="primary">pyrE</name>
    <name evidence="8" type="ORF">IXB50_06925</name>
</gene>
<comment type="pathway">
    <text evidence="1 7">Pyrimidine metabolism; UMP biosynthesis via de novo pathway; UMP from orotate: step 1/2.</text>
</comment>
<reference evidence="8" key="2">
    <citation type="journal article" date="2021" name="Mar. Drugs">
        <title>Genome Reduction and Secondary Metabolism of the Marine Sponge-Associated Cyanobacterium Leptothoe.</title>
        <authorList>
            <person name="Konstantinou D."/>
            <person name="Popin R.V."/>
            <person name="Fewer D.P."/>
            <person name="Sivonen K."/>
            <person name="Gkelis S."/>
        </authorList>
    </citation>
    <scope>NUCLEOTIDE SEQUENCE</scope>
    <source>
        <strain evidence="8">TAU-MAC 1115</strain>
    </source>
</reference>
<reference evidence="8" key="1">
    <citation type="submission" date="2020-11" db="EMBL/GenBank/DDBJ databases">
        <authorList>
            <person name="Konstantinou D."/>
            <person name="Gkelis S."/>
            <person name="Popin R."/>
            <person name="Fewer D."/>
            <person name="Sivonen K."/>
        </authorList>
    </citation>
    <scope>NUCLEOTIDE SEQUENCE</scope>
    <source>
        <strain evidence="8">TAU-MAC 1115</strain>
    </source>
</reference>
<comment type="catalytic activity">
    <reaction evidence="7">
        <text>orotidine 5'-phosphate + diphosphate = orotate + 5-phospho-alpha-D-ribose 1-diphosphate</text>
        <dbReference type="Rhea" id="RHEA:10380"/>
        <dbReference type="ChEBI" id="CHEBI:30839"/>
        <dbReference type="ChEBI" id="CHEBI:33019"/>
        <dbReference type="ChEBI" id="CHEBI:57538"/>
        <dbReference type="ChEBI" id="CHEBI:58017"/>
        <dbReference type="EC" id="2.4.2.10"/>
    </reaction>
</comment>
<dbReference type="SUPFAM" id="SSF53271">
    <property type="entry name" value="PRTase-like"/>
    <property type="match status" value="1"/>
</dbReference>
<dbReference type="GO" id="GO:0019856">
    <property type="term" value="P:pyrimidine nucleobase biosynthetic process"/>
    <property type="evidence" value="ECO:0007669"/>
    <property type="project" value="TreeGrafter"/>
</dbReference>
<dbReference type="InterPro" id="IPR029057">
    <property type="entry name" value="PRTase-like"/>
</dbReference>
<keyword evidence="9" id="KW-1185">Reference proteome</keyword>
<keyword evidence="5 7" id="KW-0460">Magnesium</keyword>
<evidence type="ECO:0000256" key="4">
    <source>
        <dbReference type="ARBA" id="ARBA00022679"/>
    </source>
</evidence>
<comment type="function">
    <text evidence="7">Catalyzes the transfer of a ribosyl phosphate group from 5-phosphoribose 1-diphosphate to orotate, leading to the formation of orotidine monophosphate (OMP).</text>
</comment>